<protein>
    <submittedName>
        <fullName evidence="1">Uncharacterized protein</fullName>
    </submittedName>
</protein>
<comment type="caution">
    <text evidence="1">The sequence shown here is derived from an EMBL/GenBank/DDBJ whole genome shotgun (WGS) entry which is preliminary data.</text>
</comment>
<dbReference type="Proteomes" id="UP000256900">
    <property type="component" value="Unassembled WGS sequence"/>
</dbReference>
<sequence>MIAGIIDETNILPGRDCGPCALCCKVMRIEALGKPEGIWCPHCVPGKGCRIYETRQEECRIFYCLWRADPDLGDIWQPAHCKMVLYTEGMGHRLVISVDPGNPTKWREEPWYSQIKTWSFNLLRYGQVVVYVANRAIVVFPNKEVDLGPLKKGDVILTRENDGVWDAMLAAEDQLPQNQRGVWLDTGGRL</sequence>
<dbReference type="InterPro" id="IPR052572">
    <property type="entry name" value="UPF0153_domain"/>
</dbReference>
<dbReference type="RefSeq" id="WP_115837722.1">
    <property type="nucleotide sequence ID" value="NZ_CP025086.1"/>
</dbReference>
<keyword evidence="2" id="KW-1185">Reference proteome</keyword>
<evidence type="ECO:0000313" key="2">
    <source>
        <dbReference type="Proteomes" id="UP000256900"/>
    </source>
</evidence>
<dbReference type="PANTHER" id="PTHR36931">
    <property type="entry name" value="UPF0153 PROTEIN YEIW"/>
    <property type="match status" value="1"/>
</dbReference>
<dbReference type="EMBL" id="QUMO01000006">
    <property type="protein sequence ID" value="REF83220.1"/>
    <property type="molecule type" value="Genomic_DNA"/>
</dbReference>
<reference evidence="1 2" key="1">
    <citation type="submission" date="2018-08" db="EMBL/GenBank/DDBJ databases">
        <title>Genomic Encyclopedia of Type Strains, Phase IV (KMG-IV): sequencing the most valuable type-strain genomes for metagenomic binning, comparative biology and taxonomic classification.</title>
        <authorList>
            <person name="Goeker M."/>
        </authorList>
    </citation>
    <scope>NUCLEOTIDE SEQUENCE [LARGE SCALE GENOMIC DNA]</scope>
    <source>
        <strain evidence="1 2">BW863</strain>
    </source>
</reference>
<proteinExistence type="predicted"/>
<organism evidence="1 2">
    <name type="scientific">Methylovirgula ligni</name>
    <dbReference type="NCBI Taxonomy" id="569860"/>
    <lineage>
        <taxon>Bacteria</taxon>
        <taxon>Pseudomonadati</taxon>
        <taxon>Pseudomonadota</taxon>
        <taxon>Alphaproteobacteria</taxon>
        <taxon>Hyphomicrobiales</taxon>
        <taxon>Beijerinckiaceae</taxon>
        <taxon>Methylovirgula</taxon>
    </lineage>
</organism>
<evidence type="ECO:0000313" key="1">
    <source>
        <dbReference type="EMBL" id="REF83220.1"/>
    </source>
</evidence>
<accession>A0A3D9YKW3</accession>
<name>A0A3D9YKW3_9HYPH</name>
<dbReference type="PANTHER" id="PTHR36931:SF1">
    <property type="entry name" value="UPF0153 PROTEIN YEIW"/>
    <property type="match status" value="1"/>
</dbReference>
<dbReference type="AlphaFoldDB" id="A0A3D9YKW3"/>
<gene>
    <name evidence="1" type="ORF">DES32_3135</name>
</gene>
<dbReference type="OrthoDB" id="7202843at2"/>